<evidence type="ECO:0000256" key="1">
    <source>
        <dbReference type="ARBA" id="ARBA00004496"/>
    </source>
</evidence>
<keyword evidence="4" id="KW-0479">Metal-binding</keyword>
<evidence type="ECO:0000256" key="7">
    <source>
        <dbReference type="ARBA" id="ARBA00031828"/>
    </source>
</evidence>
<dbReference type="InterPro" id="IPR036412">
    <property type="entry name" value="HAD-like_sf"/>
</dbReference>
<dbReference type="Pfam" id="PF13242">
    <property type="entry name" value="Hydrolase_like"/>
    <property type="match status" value="1"/>
</dbReference>
<reference evidence="8 9" key="1">
    <citation type="journal article" date="2019" name="Nat. Microbiol.">
        <title>Mediterranean grassland soil C-N compound turnover is dependent on rainfall and depth, and is mediated by genomically divergent microorganisms.</title>
        <authorList>
            <person name="Diamond S."/>
            <person name="Andeer P.F."/>
            <person name="Li Z."/>
            <person name="Crits-Christoph A."/>
            <person name="Burstein D."/>
            <person name="Anantharaman K."/>
            <person name="Lane K.R."/>
            <person name="Thomas B.C."/>
            <person name="Pan C."/>
            <person name="Northen T.R."/>
            <person name="Banfield J.F."/>
        </authorList>
    </citation>
    <scope>NUCLEOTIDE SEQUENCE [LARGE SCALE GENOMIC DNA]</scope>
    <source>
        <strain evidence="8">WS_2</strain>
    </source>
</reference>
<keyword evidence="3" id="KW-0963">Cytoplasm</keyword>
<evidence type="ECO:0000313" key="8">
    <source>
        <dbReference type="EMBL" id="TMQ56845.1"/>
    </source>
</evidence>
<evidence type="ECO:0000256" key="6">
    <source>
        <dbReference type="ARBA" id="ARBA00023277"/>
    </source>
</evidence>
<dbReference type="InterPro" id="IPR006549">
    <property type="entry name" value="HAD-SF_hydro_IIIA"/>
</dbReference>
<evidence type="ECO:0000256" key="5">
    <source>
        <dbReference type="ARBA" id="ARBA00022801"/>
    </source>
</evidence>
<dbReference type="InterPro" id="IPR023214">
    <property type="entry name" value="HAD_sf"/>
</dbReference>
<accession>A0A538SZP1</accession>
<dbReference type="Gene3D" id="3.40.50.1000">
    <property type="entry name" value="HAD superfamily/HAD-like"/>
    <property type="match status" value="1"/>
</dbReference>
<dbReference type="NCBIfam" id="TIGR01656">
    <property type="entry name" value="Histidinol-ppas"/>
    <property type="match status" value="1"/>
</dbReference>
<dbReference type="PANTHER" id="PTHR42891">
    <property type="entry name" value="D-GLYCERO-BETA-D-MANNO-HEPTOSE-1,7-BISPHOSPHATE 7-PHOSPHATASE"/>
    <property type="match status" value="1"/>
</dbReference>
<evidence type="ECO:0000313" key="9">
    <source>
        <dbReference type="Proteomes" id="UP000317716"/>
    </source>
</evidence>
<comment type="caution">
    <text evidence="8">The sequence shown here is derived from an EMBL/GenBank/DDBJ whole genome shotgun (WGS) entry which is preliminary data.</text>
</comment>
<dbReference type="InterPro" id="IPR006543">
    <property type="entry name" value="Histidinol-phos"/>
</dbReference>
<dbReference type="GO" id="GO:0016791">
    <property type="term" value="F:phosphatase activity"/>
    <property type="evidence" value="ECO:0007669"/>
    <property type="project" value="InterPro"/>
</dbReference>
<organism evidence="8 9">
    <name type="scientific">Eiseniibacteriota bacterium</name>
    <dbReference type="NCBI Taxonomy" id="2212470"/>
    <lineage>
        <taxon>Bacteria</taxon>
        <taxon>Candidatus Eiseniibacteriota</taxon>
    </lineage>
</organism>
<keyword evidence="6" id="KW-0119">Carbohydrate metabolism</keyword>
<dbReference type="EMBL" id="VBOS01000147">
    <property type="protein sequence ID" value="TMQ56845.1"/>
    <property type="molecule type" value="Genomic_DNA"/>
</dbReference>
<dbReference type="CDD" id="cd07503">
    <property type="entry name" value="HAD_HisB-N"/>
    <property type="match status" value="1"/>
</dbReference>
<dbReference type="AlphaFoldDB" id="A0A538SZP1"/>
<evidence type="ECO:0000256" key="4">
    <source>
        <dbReference type="ARBA" id="ARBA00022723"/>
    </source>
</evidence>
<dbReference type="SUPFAM" id="SSF56784">
    <property type="entry name" value="HAD-like"/>
    <property type="match status" value="1"/>
</dbReference>
<gene>
    <name evidence="8" type="ORF">E6K72_04285</name>
</gene>
<dbReference type="GO" id="GO:0046872">
    <property type="term" value="F:metal ion binding"/>
    <property type="evidence" value="ECO:0007669"/>
    <property type="project" value="UniProtKB-KW"/>
</dbReference>
<sequence length="275" mass="29908">MVLALEAERVRRWGPIERLACHSLYTAALAEPAERDALRAHSGGLELERIGLWSDEPPPPEPDPAHPDTEWLERACERAIARHRGRAPRPAVFLDRDGTLVVERGYLSDPDDIELLPGVAQSLRRLQAAGYPVVVVSNQSGVGRGLFPESRVHDAMARLRMGLRARGVELEAVYFCPHRPDAGCACRKPGIALLERAADDLQLALRRSAMVGDKLLDVQTGHHAGALGLLVRTGYGRSEEQQIGGEANGPKPDAVCDDLPAAVEWILERGEAGEA</sequence>
<protein>
    <recommendedName>
        <fullName evidence="7">D,D-heptose 1,7-bisphosphate phosphatase</fullName>
    </recommendedName>
</protein>
<proteinExistence type="inferred from homology"/>
<dbReference type="PANTHER" id="PTHR42891:SF1">
    <property type="entry name" value="D-GLYCERO-BETA-D-MANNO-HEPTOSE-1,7-BISPHOSPHATE 7-PHOSPHATASE"/>
    <property type="match status" value="1"/>
</dbReference>
<dbReference type="NCBIfam" id="TIGR01662">
    <property type="entry name" value="HAD-SF-IIIA"/>
    <property type="match status" value="1"/>
</dbReference>
<comment type="subcellular location">
    <subcellularLocation>
        <location evidence="1">Cytoplasm</location>
    </subcellularLocation>
</comment>
<evidence type="ECO:0000256" key="3">
    <source>
        <dbReference type="ARBA" id="ARBA00022490"/>
    </source>
</evidence>
<comment type="similarity">
    <text evidence="2">Belongs to the GmhB family.</text>
</comment>
<dbReference type="GO" id="GO:0005975">
    <property type="term" value="P:carbohydrate metabolic process"/>
    <property type="evidence" value="ECO:0007669"/>
    <property type="project" value="InterPro"/>
</dbReference>
<keyword evidence="5 8" id="KW-0378">Hydrolase</keyword>
<evidence type="ECO:0000256" key="2">
    <source>
        <dbReference type="ARBA" id="ARBA00005628"/>
    </source>
</evidence>
<name>A0A538SZP1_UNCEI</name>
<dbReference type="InterPro" id="IPR004446">
    <property type="entry name" value="Heptose_bisP_phosphatase"/>
</dbReference>
<dbReference type="GO" id="GO:0005737">
    <property type="term" value="C:cytoplasm"/>
    <property type="evidence" value="ECO:0007669"/>
    <property type="project" value="UniProtKB-SubCell"/>
</dbReference>
<dbReference type="Proteomes" id="UP000317716">
    <property type="component" value="Unassembled WGS sequence"/>
</dbReference>